<accession>A0A857GQ66</accession>
<sequence length="93" mass="10455">MNLDTTMHSLYLVKARFDYLAQQLEQAGHRMAAEELKREAHHFGCQLTQIESVLEDYRIDIAAVQLPPALPRFIGVDMAAVGSERTVVQEVTA</sequence>
<dbReference type="OrthoDB" id="9877486at2"/>
<name>A0A857GQ66_9GAMM</name>
<dbReference type="AlphaFoldDB" id="A0A857GQ66"/>
<dbReference type="RefSeq" id="WP_159341494.1">
    <property type="nucleotide sequence ID" value="NZ_CP024621.1"/>
</dbReference>
<organism evidence="1 2">
    <name type="scientific">Vreelandella aquamarina</name>
    <dbReference type="NCBI Taxonomy" id="77097"/>
    <lineage>
        <taxon>Bacteria</taxon>
        <taxon>Pseudomonadati</taxon>
        <taxon>Pseudomonadota</taxon>
        <taxon>Gammaproteobacteria</taxon>
        <taxon>Oceanospirillales</taxon>
        <taxon>Halomonadaceae</taxon>
        <taxon>Vreelandella</taxon>
    </lineage>
</organism>
<gene>
    <name evidence="1" type="ORF">CTT34_05195</name>
</gene>
<dbReference type="KEGG" id="hmd:CTT34_05195"/>
<protein>
    <submittedName>
        <fullName evidence="1">Uncharacterized protein</fullName>
    </submittedName>
</protein>
<proteinExistence type="predicted"/>
<dbReference type="EMBL" id="CP024621">
    <property type="protein sequence ID" value="QHD49131.1"/>
    <property type="molecule type" value="Genomic_DNA"/>
</dbReference>
<reference evidence="1 2" key="1">
    <citation type="submission" date="2017-10" db="EMBL/GenBank/DDBJ databases">
        <title>Coral associated bacteria.</title>
        <authorList>
            <person name="Wang X."/>
        </authorList>
    </citation>
    <scope>NUCLEOTIDE SEQUENCE [LARGE SCALE GENOMIC DNA]</scope>
    <source>
        <strain evidence="1 2">SCSIO 43005</strain>
    </source>
</reference>
<evidence type="ECO:0000313" key="1">
    <source>
        <dbReference type="EMBL" id="QHD49131.1"/>
    </source>
</evidence>
<dbReference type="Proteomes" id="UP000463949">
    <property type="component" value="Chromosome"/>
</dbReference>
<evidence type="ECO:0000313" key="2">
    <source>
        <dbReference type="Proteomes" id="UP000463949"/>
    </source>
</evidence>